<dbReference type="InterPro" id="IPR013154">
    <property type="entry name" value="ADH-like_N"/>
</dbReference>
<dbReference type="GO" id="GO:0035925">
    <property type="term" value="F:mRNA 3'-UTR AU-rich region binding"/>
    <property type="evidence" value="ECO:0007669"/>
    <property type="project" value="TreeGrafter"/>
</dbReference>
<accession>A0A1G7MU45</accession>
<evidence type="ECO:0000259" key="3">
    <source>
        <dbReference type="SMART" id="SM00829"/>
    </source>
</evidence>
<keyword evidence="1" id="KW-0521">NADP</keyword>
<dbReference type="STRING" id="659014.SAMN04487996_111369"/>
<dbReference type="Pfam" id="PF00107">
    <property type="entry name" value="ADH_zinc_N"/>
    <property type="match status" value="1"/>
</dbReference>
<dbReference type="InterPro" id="IPR047618">
    <property type="entry name" value="QOR-like"/>
</dbReference>
<dbReference type="PANTHER" id="PTHR48106:SF13">
    <property type="entry name" value="QUINONE OXIDOREDUCTASE-RELATED"/>
    <property type="match status" value="1"/>
</dbReference>
<dbReference type="GO" id="GO:0070402">
    <property type="term" value="F:NADPH binding"/>
    <property type="evidence" value="ECO:0007669"/>
    <property type="project" value="TreeGrafter"/>
</dbReference>
<dbReference type="InterPro" id="IPR036291">
    <property type="entry name" value="NAD(P)-bd_dom_sf"/>
</dbReference>
<dbReference type="AlphaFoldDB" id="A0A1G7MU45"/>
<dbReference type="SUPFAM" id="SSF50129">
    <property type="entry name" value="GroES-like"/>
    <property type="match status" value="1"/>
</dbReference>
<dbReference type="InterPro" id="IPR011032">
    <property type="entry name" value="GroES-like_sf"/>
</dbReference>
<dbReference type="CDD" id="cd05286">
    <property type="entry name" value="QOR2"/>
    <property type="match status" value="1"/>
</dbReference>
<keyword evidence="5" id="KW-1185">Reference proteome</keyword>
<name>A0A1G7MU45_9BACT</name>
<dbReference type="SUPFAM" id="SSF51735">
    <property type="entry name" value="NAD(P)-binding Rossmann-fold domains"/>
    <property type="match status" value="1"/>
</dbReference>
<dbReference type="RefSeq" id="WP_176885039.1">
    <property type="nucleotide sequence ID" value="NZ_FNAN01000011.1"/>
</dbReference>
<dbReference type="Gene3D" id="3.90.180.10">
    <property type="entry name" value="Medium-chain alcohol dehydrogenases, catalytic domain"/>
    <property type="match status" value="1"/>
</dbReference>
<evidence type="ECO:0000313" key="4">
    <source>
        <dbReference type="EMBL" id="SDF65171.1"/>
    </source>
</evidence>
<evidence type="ECO:0000313" key="5">
    <source>
        <dbReference type="Proteomes" id="UP000198748"/>
    </source>
</evidence>
<keyword evidence="2" id="KW-0560">Oxidoreductase</keyword>
<reference evidence="5" key="1">
    <citation type="submission" date="2016-10" db="EMBL/GenBank/DDBJ databases">
        <authorList>
            <person name="Varghese N."/>
            <person name="Submissions S."/>
        </authorList>
    </citation>
    <scope>NUCLEOTIDE SEQUENCE [LARGE SCALE GENOMIC DNA]</scope>
    <source>
        <strain evidence="5">DSM 25329</strain>
    </source>
</reference>
<protein>
    <submittedName>
        <fullName evidence="4">NADPH2:quinone reductase</fullName>
    </submittedName>
</protein>
<dbReference type="InterPro" id="IPR013149">
    <property type="entry name" value="ADH-like_C"/>
</dbReference>
<sequence>MNTTQVNGIVRLTRQGPPSVLEYTTEQIGLPKPHEVLIRHEAVALNFVDVLFRNGSFPLRQLPTTIGVEAAGVIESVGSEVTGWAVGDRAGYYFSLGAYAQRRVIDPRQLVKLPDDITFDQAASLLAKGLTARMLVKQAYPVQAGDIVLVHAAAGGVGSLVSRWAKSLGATVIGTVGSEAKKAIVEPYGLDLVVALDKENLTEKIHAFTNGRDVDAVFDGVGKATFGKSAALTKPGGTIVLFGSASGAPEIDSAFLNARQIKFLQPSLGQYLPHLASVNFATTELFAAFQSGILGKVTPTIYPLSEVSQAHLDLEASRTTGSVIFRP</sequence>
<evidence type="ECO:0000256" key="2">
    <source>
        <dbReference type="ARBA" id="ARBA00023002"/>
    </source>
</evidence>
<dbReference type="InterPro" id="IPR020843">
    <property type="entry name" value="ER"/>
</dbReference>
<feature type="domain" description="Enoyl reductase (ER)" evidence="3">
    <location>
        <begin position="16"/>
        <end position="325"/>
    </location>
</feature>
<dbReference type="Gene3D" id="3.40.50.720">
    <property type="entry name" value="NAD(P)-binding Rossmann-like Domain"/>
    <property type="match status" value="1"/>
</dbReference>
<dbReference type="GO" id="GO:0005829">
    <property type="term" value="C:cytosol"/>
    <property type="evidence" value="ECO:0007669"/>
    <property type="project" value="TreeGrafter"/>
</dbReference>
<organism evidence="4 5">
    <name type="scientific">Dyadobacter soli</name>
    <dbReference type="NCBI Taxonomy" id="659014"/>
    <lineage>
        <taxon>Bacteria</taxon>
        <taxon>Pseudomonadati</taxon>
        <taxon>Bacteroidota</taxon>
        <taxon>Cytophagia</taxon>
        <taxon>Cytophagales</taxon>
        <taxon>Spirosomataceae</taxon>
        <taxon>Dyadobacter</taxon>
    </lineage>
</organism>
<dbReference type="GO" id="GO:0003960">
    <property type="term" value="F:quinone reductase (NADPH) activity"/>
    <property type="evidence" value="ECO:0007669"/>
    <property type="project" value="InterPro"/>
</dbReference>
<evidence type="ECO:0000256" key="1">
    <source>
        <dbReference type="ARBA" id="ARBA00022857"/>
    </source>
</evidence>
<dbReference type="PANTHER" id="PTHR48106">
    <property type="entry name" value="QUINONE OXIDOREDUCTASE PIG3-RELATED"/>
    <property type="match status" value="1"/>
</dbReference>
<dbReference type="Proteomes" id="UP000198748">
    <property type="component" value="Unassembled WGS sequence"/>
</dbReference>
<dbReference type="SMART" id="SM00829">
    <property type="entry name" value="PKS_ER"/>
    <property type="match status" value="1"/>
</dbReference>
<proteinExistence type="predicted"/>
<dbReference type="Pfam" id="PF08240">
    <property type="entry name" value="ADH_N"/>
    <property type="match status" value="1"/>
</dbReference>
<gene>
    <name evidence="4" type="ORF">SAMN04487996_111369</name>
</gene>
<dbReference type="EMBL" id="FNAN01000011">
    <property type="protein sequence ID" value="SDF65171.1"/>
    <property type="molecule type" value="Genomic_DNA"/>
</dbReference>